<evidence type="ECO:0000259" key="3">
    <source>
        <dbReference type="PROSITE" id="PS50878"/>
    </source>
</evidence>
<dbReference type="Proteomes" id="UP001151760">
    <property type="component" value="Unassembled WGS sequence"/>
</dbReference>
<evidence type="ECO:0000259" key="2">
    <source>
        <dbReference type="PROSITE" id="PS50158"/>
    </source>
</evidence>
<dbReference type="CDD" id="cd01647">
    <property type="entry name" value="RT_LTR"/>
    <property type="match status" value="1"/>
</dbReference>
<evidence type="ECO:0000313" key="5">
    <source>
        <dbReference type="Proteomes" id="UP001151760"/>
    </source>
</evidence>
<dbReference type="PROSITE" id="PS50158">
    <property type="entry name" value="ZF_CCHC"/>
    <property type="match status" value="1"/>
</dbReference>
<dbReference type="Gene3D" id="3.10.10.10">
    <property type="entry name" value="HIV Type 1 Reverse Transcriptase, subunit A, domain 1"/>
    <property type="match status" value="1"/>
</dbReference>
<dbReference type="PANTHER" id="PTHR24559:SF444">
    <property type="entry name" value="REVERSE TRANSCRIPTASE DOMAIN-CONTAINING PROTEIN"/>
    <property type="match status" value="1"/>
</dbReference>
<keyword evidence="4" id="KW-0695">RNA-directed DNA polymerase</keyword>
<evidence type="ECO:0000256" key="1">
    <source>
        <dbReference type="PROSITE-ProRule" id="PRU00047"/>
    </source>
</evidence>
<keyword evidence="4" id="KW-0548">Nucleotidyltransferase</keyword>
<dbReference type="CDD" id="cd00303">
    <property type="entry name" value="retropepsin_like"/>
    <property type="match status" value="1"/>
</dbReference>
<evidence type="ECO:0000313" key="4">
    <source>
        <dbReference type="EMBL" id="GJT06521.1"/>
    </source>
</evidence>
<dbReference type="Pfam" id="PF00078">
    <property type="entry name" value="RVT_1"/>
    <property type="match status" value="1"/>
</dbReference>
<keyword evidence="1" id="KW-0862">Zinc</keyword>
<dbReference type="InterPro" id="IPR043502">
    <property type="entry name" value="DNA/RNA_pol_sf"/>
</dbReference>
<dbReference type="EMBL" id="BQNB010012676">
    <property type="protein sequence ID" value="GJT06521.1"/>
    <property type="molecule type" value="Genomic_DNA"/>
</dbReference>
<dbReference type="InterPro" id="IPR021109">
    <property type="entry name" value="Peptidase_aspartic_dom_sf"/>
</dbReference>
<feature type="domain" description="CCHC-type" evidence="2">
    <location>
        <begin position="101"/>
        <end position="116"/>
    </location>
</feature>
<organism evidence="4 5">
    <name type="scientific">Tanacetum coccineum</name>
    <dbReference type="NCBI Taxonomy" id="301880"/>
    <lineage>
        <taxon>Eukaryota</taxon>
        <taxon>Viridiplantae</taxon>
        <taxon>Streptophyta</taxon>
        <taxon>Embryophyta</taxon>
        <taxon>Tracheophyta</taxon>
        <taxon>Spermatophyta</taxon>
        <taxon>Magnoliopsida</taxon>
        <taxon>eudicotyledons</taxon>
        <taxon>Gunneridae</taxon>
        <taxon>Pentapetalae</taxon>
        <taxon>asterids</taxon>
        <taxon>campanulids</taxon>
        <taxon>Asterales</taxon>
        <taxon>Asteraceae</taxon>
        <taxon>Asteroideae</taxon>
        <taxon>Anthemideae</taxon>
        <taxon>Anthemidinae</taxon>
        <taxon>Tanacetum</taxon>
    </lineage>
</organism>
<proteinExistence type="predicted"/>
<dbReference type="Gene3D" id="2.40.70.10">
    <property type="entry name" value="Acid Proteases"/>
    <property type="match status" value="1"/>
</dbReference>
<dbReference type="InterPro" id="IPR000477">
    <property type="entry name" value="RT_dom"/>
</dbReference>
<dbReference type="InterPro" id="IPR053134">
    <property type="entry name" value="RNA-dir_DNA_polymerase"/>
</dbReference>
<dbReference type="InterPro" id="IPR001878">
    <property type="entry name" value="Znf_CCHC"/>
</dbReference>
<keyword evidence="1" id="KW-0479">Metal-binding</keyword>
<dbReference type="PANTHER" id="PTHR24559">
    <property type="entry name" value="TRANSPOSON TY3-I GAG-POL POLYPROTEIN"/>
    <property type="match status" value="1"/>
</dbReference>
<keyword evidence="5" id="KW-1185">Reference proteome</keyword>
<dbReference type="SUPFAM" id="SSF50630">
    <property type="entry name" value="Acid proteases"/>
    <property type="match status" value="1"/>
</dbReference>
<sequence>MRQSAWPVNWSSNQFRVELQELVKAIRGNGKTTKETPTTITTTTTITATETTIITSNKTKDRKNVQAYAAAQAGGKIYMPRKNTKNANRCNLHHHGPCPQKCQRCQRIGHMEKDCRVRLQGNQQNDRARGRAYVVVENPQQNPNVVTGTFLLNDHYACILFDSGAEKSFVSSAFTHLIDISPATLNTSYEIELADEKVVSTNTILRSCTLVLLNHVFKIDLLPTRLRSFDVIIGMDWLAYHRALIDCYEKIVRIPLLNGEILEVQGEKPEKDLGSLACIKADKKKLDDIRVVRDFPEVFPDDLLGLPHVREVEFRIDLIPGASPVVRSPYRLAPSEMLELSNQLKELQEKGFIRPSHSPWGAPVLFVKKKDGSMRMCIDYRELNKLTIKNRYPLPRIDDLFDQLQGACCFSKIDLRSGYHQLRVREEDIPKTAFRTRYGHFEFTVMPFGLTNAPAIFMDLMNRVCKPYLDKFVIVFIDDILIYSKSEEEHEAHLKTILDLLKKEKLYAKFSKCEFWLPRVQFLDLWSLCRYTPWILVKVESVKKLE</sequence>
<dbReference type="SUPFAM" id="SSF56672">
    <property type="entry name" value="DNA/RNA polymerases"/>
    <property type="match status" value="1"/>
</dbReference>
<comment type="caution">
    <text evidence="4">The sequence shown here is derived from an EMBL/GenBank/DDBJ whole genome shotgun (WGS) entry which is preliminary data.</text>
</comment>
<protein>
    <submittedName>
        <fullName evidence="4">Reverse transcriptase domain-containing protein</fullName>
    </submittedName>
</protein>
<gene>
    <name evidence="4" type="ORF">Tco_0840983</name>
</gene>
<reference evidence="4" key="1">
    <citation type="journal article" date="2022" name="Int. J. Mol. Sci.">
        <title>Draft Genome of Tanacetum Coccineum: Genomic Comparison of Closely Related Tanacetum-Family Plants.</title>
        <authorList>
            <person name="Yamashiro T."/>
            <person name="Shiraishi A."/>
            <person name="Nakayama K."/>
            <person name="Satake H."/>
        </authorList>
    </citation>
    <scope>NUCLEOTIDE SEQUENCE</scope>
</reference>
<reference evidence="4" key="2">
    <citation type="submission" date="2022-01" db="EMBL/GenBank/DDBJ databases">
        <authorList>
            <person name="Yamashiro T."/>
            <person name="Shiraishi A."/>
            <person name="Satake H."/>
            <person name="Nakayama K."/>
        </authorList>
    </citation>
    <scope>NUCLEOTIDE SEQUENCE</scope>
</reference>
<dbReference type="GO" id="GO:0003964">
    <property type="term" value="F:RNA-directed DNA polymerase activity"/>
    <property type="evidence" value="ECO:0007669"/>
    <property type="project" value="UniProtKB-KW"/>
</dbReference>
<dbReference type="PROSITE" id="PS50878">
    <property type="entry name" value="RT_POL"/>
    <property type="match status" value="1"/>
</dbReference>
<dbReference type="Gene3D" id="3.30.70.270">
    <property type="match status" value="1"/>
</dbReference>
<feature type="domain" description="Reverse transcriptase" evidence="3">
    <location>
        <begin position="348"/>
        <end position="539"/>
    </location>
</feature>
<accession>A0ABQ5AW50</accession>
<name>A0ABQ5AW50_9ASTR</name>
<dbReference type="Pfam" id="PF08284">
    <property type="entry name" value="RVP_2"/>
    <property type="match status" value="1"/>
</dbReference>
<keyword evidence="4" id="KW-0808">Transferase</keyword>
<keyword evidence="1" id="KW-0863">Zinc-finger</keyword>
<dbReference type="InterPro" id="IPR043128">
    <property type="entry name" value="Rev_trsase/Diguanyl_cyclase"/>
</dbReference>